<sequence length="224" mass="25487">MKTVQVLIFWLFFSFFTTVISAQSINWNTVENTKHITTIGIAWDYSLSYHVGYAYHFNTKLPLVIGANFSVPSGENLLDDFKAKAGGHIVLFDQSSLKGTVTLNGIYRRFENPLVRLQNFGGEMKGSFGYYKNNWFVAGEIGFDKAIVTHFKHSDSFKENNYSDVKDGWYQPATGGNFLYGLQGGYSFKKSDITLNLGKIATQDFKTTPRIPFYVMLGHNYKLW</sequence>
<gene>
    <name evidence="1" type="ORF">MQE36_15885</name>
</gene>
<name>A0ABY3YL44_9FLAO</name>
<evidence type="ECO:0008006" key="3">
    <source>
        <dbReference type="Google" id="ProtNLM"/>
    </source>
</evidence>
<reference evidence="1 2" key="1">
    <citation type="journal article" date="2018" name="Int. J. Syst. Evol. Microbiol.">
        <title>Zhouia spongiae sp. nov., isolated from a marine sponge.</title>
        <authorList>
            <person name="Zhuang L."/>
            <person name="Lin B."/>
            <person name="Qin F."/>
            <person name="Luo L."/>
        </authorList>
    </citation>
    <scope>NUCLEOTIDE SEQUENCE [LARGE SCALE GENOMIC DNA]</scope>
    <source>
        <strain evidence="1 2">HN-Y44</strain>
    </source>
</reference>
<evidence type="ECO:0000313" key="1">
    <source>
        <dbReference type="EMBL" id="UNY98547.1"/>
    </source>
</evidence>
<evidence type="ECO:0000313" key="2">
    <source>
        <dbReference type="Proteomes" id="UP000829476"/>
    </source>
</evidence>
<protein>
    <recommendedName>
        <fullName evidence="3">Outer membrane protein beta-barrel domain-containing protein</fullName>
    </recommendedName>
</protein>
<accession>A0ABY3YL44</accession>
<organism evidence="1 2">
    <name type="scientific">Zhouia spongiae</name>
    <dbReference type="NCBI Taxonomy" id="2202721"/>
    <lineage>
        <taxon>Bacteria</taxon>
        <taxon>Pseudomonadati</taxon>
        <taxon>Bacteroidota</taxon>
        <taxon>Flavobacteriia</taxon>
        <taxon>Flavobacteriales</taxon>
        <taxon>Flavobacteriaceae</taxon>
        <taxon>Zhouia</taxon>
    </lineage>
</organism>
<dbReference type="RefSeq" id="WP_242936953.1">
    <property type="nucleotide sequence ID" value="NZ_CP094326.1"/>
</dbReference>
<keyword evidence="2" id="KW-1185">Reference proteome</keyword>
<dbReference type="Proteomes" id="UP000829476">
    <property type="component" value="Chromosome"/>
</dbReference>
<proteinExistence type="predicted"/>
<dbReference type="EMBL" id="CP094326">
    <property type="protein sequence ID" value="UNY98547.1"/>
    <property type="molecule type" value="Genomic_DNA"/>
</dbReference>